<dbReference type="InterPro" id="IPR036188">
    <property type="entry name" value="FAD/NAD-bd_sf"/>
</dbReference>
<dbReference type="PRINTS" id="PR00420">
    <property type="entry name" value="RNGMNOXGNASE"/>
</dbReference>
<reference evidence="9" key="1">
    <citation type="journal article" date="2023" name="Mol. Phylogenet. Evol.">
        <title>Genome-scale phylogeny and comparative genomics of the fungal order Sordariales.</title>
        <authorList>
            <person name="Hensen N."/>
            <person name="Bonometti L."/>
            <person name="Westerberg I."/>
            <person name="Brannstrom I.O."/>
            <person name="Guillou S."/>
            <person name="Cros-Aarteil S."/>
            <person name="Calhoun S."/>
            <person name="Haridas S."/>
            <person name="Kuo A."/>
            <person name="Mondo S."/>
            <person name="Pangilinan J."/>
            <person name="Riley R."/>
            <person name="LaButti K."/>
            <person name="Andreopoulos B."/>
            <person name="Lipzen A."/>
            <person name="Chen C."/>
            <person name="Yan M."/>
            <person name="Daum C."/>
            <person name="Ng V."/>
            <person name="Clum A."/>
            <person name="Steindorff A."/>
            <person name="Ohm R.A."/>
            <person name="Martin F."/>
            <person name="Silar P."/>
            <person name="Natvig D.O."/>
            <person name="Lalanne C."/>
            <person name="Gautier V."/>
            <person name="Ament-Velasquez S.L."/>
            <person name="Kruys A."/>
            <person name="Hutchinson M.I."/>
            <person name="Powell A.J."/>
            <person name="Barry K."/>
            <person name="Miller A.N."/>
            <person name="Grigoriev I.V."/>
            <person name="Debuchy R."/>
            <person name="Gladieux P."/>
            <person name="Hiltunen Thoren M."/>
            <person name="Johannesson H."/>
        </authorList>
    </citation>
    <scope>NUCLEOTIDE SEQUENCE [LARGE SCALE GENOMIC DNA]</scope>
    <source>
        <strain evidence="9">CBS 340.73</strain>
    </source>
</reference>
<dbReference type="Gene3D" id="3.50.50.60">
    <property type="entry name" value="FAD/NAD(P)-binding domain"/>
    <property type="match status" value="1"/>
</dbReference>
<dbReference type="InterPro" id="IPR002938">
    <property type="entry name" value="FAD-bd"/>
</dbReference>
<comment type="caution">
    <text evidence="8">The sequence shown here is derived from an EMBL/GenBank/DDBJ whole genome shotgun (WGS) entry which is preliminary data.</text>
</comment>
<keyword evidence="9" id="KW-1185">Reference proteome</keyword>
<dbReference type="PANTHER" id="PTHR13789">
    <property type="entry name" value="MONOOXYGENASE"/>
    <property type="match status" value="1"/>
</dbReference>
<dbReference type="GO" id="GO:0071949">
    <property type="term" value="F:FAD binding"/>
    <property type="evidence" value="ECO:0007669"/>
    <property type="project" value="InterPro"/>
</dbReference>
<evidence type="ECO:0000256" key="3">
    <source>
        <dbReference type="ARBA" id="ARBA00022827"/>
    </source>
</evidence>
<dbReference type="InterPro" id="IPR006076">
    <property type="entry name" value="FAD-dep_OxRdtase"/>
</dbReference>
<dbReference type="EMBL" id="MU854019">
    <property type="protein sequence ID" value="KAK3934178.1"/>
    <property type="molecule type" value="Genomic_DNA"/>
</dbReference>
<evidence type="ECO:0000256" key="4">
    <source>
        <dbReference type="ARBA" id="ARBA00023002"/>
    </source>
</evidence>
<dbReference type="Proteomes" id="UP001303473">
    <property type="component" value="Unassembled WGS sequence"/>
</dbReference>
<comment type="similarity">
    <text evidence="1">Belongs to the paxM FAD-dependent monooxygenase family.</text>
</comment>
<evidence type="ECO:0000259" key="7">
    <source>
        <dbReference type="Pfam" id="PF01494"/>
    </source>
</evidence>
<evidence type="ECO:0000256" key="2">
    <source>
        <dbReference type="ARBA" id="ARBA00022630"/>
    </source>
</evidence>
<dbReference type="SUPFAM" id="SSF54373">
    <property type="entry name" value="FAD-linked reductases, C-terminal domain"/>
    <property type="match status" value="1"/>
</dbReference>
<sequence length="446" mass="49002">MLDVIIVGAGIAGLSAAVSLRRAGHRVQIYERSSLNDEVGAAINVPPNASRPLLAWGLDPNAGRFVRAQGVVMGVGATKEQVSFTPIGNWVDGVYGAPFYFAHRVDLHDALKLLATGKKGLGEPVIVHLKRRITGYDPDAPSITLSSGEVIKGDVVIAADGIHSIAVETILGQPNPPQPQEIYNACFRFLIPAADLEADCATRWWNRDREGIMSIYMNGKVGNRLVSYPCRNNEVWNFVAMFHSEQLTAATKEDWHAPVDKSDLLSAFEDFHPDLRAVLSKATEVKRWPLLYRAPVSTWTKGRMVILGDAAHPMLPHQGQGGAQGIEDGIALGISLCGITPGDVQERLRLFEKIRKARASTIQVLSNAGHEQMELIYKEVEKYIDVVPKTQLEFAQFNWGHDVVGWSVKHVRELDSTFELPVGFFHGRTSVPEPQGQKKEGLEDAP</sequence>
<name>A0AAN6MXQ6_9PEZI</name>
<proteinExistence type="inferred from homology"/>
<keyword evidence="4" id="KW-0560">Oxidoreductase</keyword>
<organism evidence="8 9">
    <name type="scientific">Diplogelasinospora grovesii</name>
    <dbReference type="NCBI Taxonomy" id="303347"/>
    <lineage>
        <taxon>Eukaryota</taxon>
        <taxon>Fungi</taxon>
        <taxon>Dikarya</taxon>
        <taxon>Ascomycota</taxon>
        <taxon>Pezizomycotina</taxon>
        <taxon>Sordariomycetes</taxon>
        <taxon>Sordariomycetidae</taxon>
        <taxon>Sordariales</taxon>
        <taxon>Diplogelasinosporaceae</taxon>
        <taxon>Diplogelasinospora</taxon>
    </lineage>
</organism>
<evidence type="ECO:0000259" key="6">
    <source>
        <dbReference type="Pfam" id="PF01266"/>
    </source>
</evidence>
<evidence type="ECO:0000256" key="1">
    <source>
        <dbReference type="ARBA" id="ARBA00007992"/>
    </source>
</evidence>
<gene>
    <name evidence="8" type="ORF">QBC46DRAFT_359209</name>
</gene>
<dbReference type="GO" id="GO:0004497">
    <property type="term" value="F:monooxygenase activity"/>
    <property type="evidence" value="ECO:0007669"/>
    <property type="project" value="UniProtKB-KW"/>
</dbReference>
<evidence type="ECO:0000313" key="9">
    <source>
        <dbReference type="Proteomes" id="UP001303473"/>
    </source>
</evidence>
<keyword evidence="5" id="KW-0503">Monooxygenase</keyword>
<evidence type="ECO:0000313" key="8">
    <source>
        <dbReference type="EMBL" id="KAK3934178.1"/>
    </source>
</evidence>
<dbReference type="Pfam" id="PF01266">
    <property type="entry name" value="DAO"/>
    <property type="match status" value="1"/>
</dbReference>
<feature type="domain" description="FAD dependent oxidoreductase" evidence="6">
    <location>
        <begin position="3"/>
        <end position="34"/>
    </location>
</feature>
<dbReference type="SUPFAM" id="SSF51905">
    <property type="entry name" value="FAD/NAD(P)-binding domain"/>
    <property type="match status" value="1"/>
</dbReference>
<protein>
    <submittedName>
        <fullName evidence="8">FAD/NAD(P)-binding domain-containing protein</fullName>
    </submittedName>
</protein>
<feature type="domain" description="FAD-binding" evidence="7">
    <location>
        <begin position="151"/>
        <end position="360"/>
    </location>
</feature>
<keyword evidence="2" id="KW-0285">Flavoprotein</keyword>
<dbReference type="PANTHER" id="PTHR13789:SF215">
    <property type="entry name" value="FAD-BINDING DOMAIN-CONTAINING PROTEIN-RELATED"/>
    <property type="match status" value="1"/>
</dbReference>
<keyword evidence="3" id="KW-0274">FAD</keyword>
<dbReference type="InterPro" id="IPR050493">
    <property type="entry name" value="FAD-dep_Monooxygenase_BioMet"/>
</dbReference>
<dbReference type="AlphaFoldDB" id="A0AAN6MXQ6"/>
<dbReference type="Pfam" id="PF01494">
    <property type="entry name" value="FAD_binding_3"/>
    <property type="match status" value="1"/>
</dbReference>
<evidence type="ECO:0000256" key="5">
    <source>
        <dbReference type="ARBA" id="ARBA00023033"/>
    </source>
</evidence>
<accession>A0AAN6MXQ6</accession>